<name>A0A444SAC8_VERDA</name>
<feature type="compositionally biased region" description="Gly residues" evidence="13">
    <location>
        <begin position="883"/>
        <end position="903"/>
    </location>
</feature>
<evidence type="ECO:0000256" key="2">
    <source>
        <dbReference type="ARBA" id="ARBA00001947"/>
    </source>
</evidence>
<dbReference type="GO" id="GO:0046872">
    <property type="term" value="F:metal ion binding"/>
    <property type="evidence" value="ECO:0007669"/>
    <property type="project" value="UniProtKB-KW"/>
</dbReference>
<dbReference type="GO" id="GO:0005634">
    <property type="term" value="C:nucleus"/>
    <property type="evidence" value="ECO:0007669"/>
    <property type="project" value="UniProtKB-SubCell"/>
</dbReference>
<dbReference type="SUPFAM" id="SSF53474">
    <property type="entry name" value="alpha/beta-Hydrolases"/>
    <property type="match status" value="1"/>
</dbReference>
<feature type="compositionally biased region" description="Acidic residues" evidence="13">
    <location>
        <begin position="654"/>
        <end position="663"/>
    </location>
</feature>
<evidence type="ECO:0000256" key="1">
    <source>
        <dbReference type="ARBA" id="ARBA00001936"/>
    </source>
</evidence>
<evidence type="ECO:0000256" key="5">
    <source>
        <dbReference type="ARBA" id="ARBA00006045"/>
    </source>
</evidence>
<evidence type="ECO:0000313" key="16">
    <source>
        <dbReference type="Proteomes" id="UP000288725"/>
    </source>
</evidence>
<dbReference type="InterPro" id="IPR029052">
    <property type="entry name" value="Metallo-depent_PP-like"/>
</dbReference>
<dbReference type="PANTHER" id="PTHR12849">
    <property type="entry name" value="RNA LARIAT DEBRANCHING ENZYME"/>
    <property type="match status" value="1"/>
</dbReference>
<evidence type="ECO:0000256" key="4">
    <source>
        <dbReference type="ARBA" id="ARBA00004123"/>
    </source>
</evidence>
<dbReference type="AlphaFoldDB" id="A0A444SAC8"/>
<feature type="compositionally biased region" description="Basic residues" evidence="13">
    <location>
        <begin position="904"/>
        <end position="917"/>
    </location>
</feature>
<dbReference type="GO" id="GO:0000398">
    <property type="term" value="P:mRNA splicing, via spliceosome"/>
    <property type="evidence" value="ECO:0007669"/>
    <property type="project" value="TreeGrafter"/>
</dbReference>
<comment type="cofactor">
    <cofactor evidence="1">
        <name>Mn(2+)</name>
        <dbReference type="ChEBI" id="CHEBI:29035"/>
    </cofactor>
</comment>
<sequence>MLNLQLSYSWLYWTRSRSSRTNQQTHQESKIPIVFVHGGMGSAWVWTEYMQHLAEHNVPCYAVSLRGHGNSWHPSYLRMVYGTTRSQLASDAVAAISWVQERHGEEALLVGHSSGGGLLQGILSAQQVHAQGLALLGAVPGFGSFGVYLNWARFDPLFVIRMWLQGGHSNSPLSHPLLTRRAFFSDDYPMTKLIEFQLHSNRYESFWWPLTMMRPFVNTESLISSIRGWGSSDRIMVMTGTLDKLMTHDIMVRLADTYRKSVGRLVAAKKLDAKVDEVKTMAGVGGQDDEGLGVRLTWVEGAGHHLQNDWSWKVGADKLLAFHEQLAAKGEISEGYQKRIMSTQTFETQGVRVAAEGCGHGTLNAIYAAVAKSCEARGWDGVDVLIIGGDFQAVRNAADLTVMSVPAKYREMGDFWEYYAGARTAPYLTLFAGGNHEAASHLWELYYGGWAAPNIYYLGAANVLRLGPLRIAGMSGIWKGFDYRKAHHERLPFGADDVKSFYHVREVDVRKLLLIREQVDVGISHDWPRAIEKWGDEKALWRMKPDFEAESRDGTLGNVAAEYVLDRLRPPYWFSAHLHCKFSALKRFDLGDAGAETKDGGIKSETQARGTASAAATTTTVAEANPEEIDLDDDDDDAVPTAAASTTANPNEISLDDDDDDEPAPAAPTINPEDMPKPVSNVSADLRAQLPASFAAAKPQPKTTPGQPVPATITNNQVRFLALDKCLPRRHFLQLLDIHPHDGSPVAPPSTPPQHPGRFPLQYDPEWLAITRALHGELTIGDRAAHAARDRGEAHYAPLIDEARAWVGEHVAALDVPANFVLTAPPHDGSPNWRNVPDQPFEYTNPQTAAFCEMLQVENLWHATEDERMARKAEGPPPPSERFGGGFRGGRGGHGGRGGGRGGRGGRGRGRGRGRFH</sequence>
<keyword evidence="7" id="KW-0479">Metal-binding</keyword>
<protein>
    <recommendedName>
        <fullName evidence="14">Lariat debranching enzyme C-terminal domain-containing protein</fullName>
    </recommendedName>
</protein>
<keyword evidence="6" id="KW-0507">mRNA processing</keyword>
<dbReference type="InterPro" id="IPR029058">
    <property type="entry name" value="AB_hydrolase_fold"/>
</dbReference>
<dbReference type="InterPro" id="IPR041816">
    <property type="entry name" value="Dbr1_N"/>
</dbReference>
<keyword evidence="9" id="KW-0862">Zinc</keyword>
<evidence type="ECO:0000256" key="6">
    <source>
        <dbReference type="ARBA" id="ARBA00022664"/>
    </source>
</evidence>
<evidence type="ECO:0000256" key="10">
    <source>
        <dbReference type="ARBA" id="ARBA00023004"/>
    </source>
</evidence>
<dbReference type="GO" id="GO:0008419">
    <property type="term" value="F:RNA lariat debranching enzyme activity"/>
    <property type="evidence" value="ECO:0007669"/>
    <property type="project" value="UniProtKB-ARBA"/>
</dbReference>
<evidence type="ECO:0000313" key="15">
    <source>
        <dbReference type="EMBL" id="RXG50342.1"/>
    </source>
</evidence>
<dbReference type="Proteomes" id="UP000288725">
    <property type="component" value="Chromosome 7"/>
</dbReference>
<evidence type="ECO:0000256" key="11">
    <source>
        <dbReference type="ARBA" id="ARBA00023211"/>
    </source>
</evidence>
<dbReference type="PANTHER" id="PTHR12849:SF0">
    <property type="entry name" value="LARIAT DEBRANCHING ENZYME"/>
    <property type="match status" value="1"/>
</dbReference>
<gene>
    <name evidence="15" type="ORF">VDGE_02009</name>
</gene>
<comment type="caution">
    <text evidence="15">The sequence shown here is derived from an EMBL/GenBank/DDBJ whole genome shotgun (WGS) entry which is preliminary data.</text>
</comment>
<evidence type="ECO:0000259" key="14">
    <source>
        <dbReference type="SMART" id="SM01124"/>
    </source>
</evidence>
<keyword evidence="10" id="KW-0408">Iron</keyword>
<dbReference type="SUPFAM" id="SSF56300">
    <property type="entry name" value="Metallo-dependent phosphatases"/>
    <property type="match status" value="1"/>
</dbReference>
<organism evidence="15 16">
    <name type="scientific">Verticillium dahliae</name>
    <name type="common">Verticillium wilt</name>
    <dbReference type="NCBI Taxonomy" id="27337"/>
    <lineage>
        <taxon>Eukaryota</taxon>
        <taxon>Fungi</taxon>
        <taxon>Dikarya</taxon>
        <taxon>Ascomycota</taxon>
        <taxon>Pezizomycotina</taxon>
        <taxon>Sordariomycetes</taxon>
        <taxon>Hypocreomycetidae</taxon>
        <taxon>Glomerellales</taxon>
        <taxon>Plectosphaerellaceae</taxon>
        <taxon>Verticillium</taxon>
    </lineage>
</organism>
<feature type="compositionally biased region" description="Low complexity" evidence="13">
    <location>
        <begin position="607"/>
        <end position="624"/>
    </location>
</feature>
<dbReference type="Gene3D" id="3.40.50.1820">
    <property type="entry name" value="alpha/beta hydrolase"/>
    <property type="match status" value="1"/>
</dbReference>
<evidence type="ECO:0000256" key="9">
    <source>
        <dbReference type="ARBA" id="ARBA00022833"/>
    </source>
</evidence>
<dbReference type="CDD" id="cd00844">
    <property type="entry name" value="MPP_Dbr1_N"/>
    <property type="match status" value="1"/>
</dbReference>
<accession>A0A444SAC8</accession>
<comment type="subcellular location">
    <subcellularLocation>
        <location evidence="4">Nucleus</location>
    </subcellularLocation>
</comment>
<feature type="region of interest" description="Disordered" evidence="13">
    <location>
        <begin position="596"/>
        <end position="680"/>
    </location>
</feature>
<comment type="cofactor">
    <cofactor evidence="2">
        <name>Zn(2+)</name>
        <dbReference type="ChEBI" id="CHEBI:29105"/>
    </cofactor>
</comment>
<feature type="compositionally biased region" description="Acidic residues" evidence="13">
    <location>
        <begin position="625"/>
        <end position="638"/>
    </location>
</feature>
<dbReference type="Pfam" id="PF00149">
    <property type="entry name" value="Metallophos"/>
    <property type="match status" value="1"/>
</dbReference>
<feature type="region of interest" description="Disordered" evidence="13">
    <location>
        <begin position="867"/>
        <end position="917"/>
    </location>
</feature>
<dbReference type="InterPro" id="IPR004843">
    <property type="entry name" value="Calcineurin-like_PHP"/>
</dbReference>
<dbReference type="InterPro" id="IPR000073">
    <property type="entry name" value="AB_hydrolase_1"/>
</dbReference>
<keyword evidence="11" id="KW-0464">Manganese</keyword>
<dbReference type="SMART" id="SM01124">
    <property type="entry name" value="DBR1"/>
    <property type="match status" value="1"/>
</dbReference>
<evidence type="ECO:0000256" key="13">
    <source>
        <dbReference type="SAM" id="MobiDB-lite"/>
    </source>
</evidence>
<comment type="cofactor">
    <cofactor evidence="3">
        <name>Fe(2+)</name>
        <dbReference type="ChEBI" id="CHEBI:29033"/>
    </cofactor>
</comment>
<feature type="domain" description="Lariat debranching enzyme C-terminal" evidence="14">
    <location>
        <begin position="707"/>
        <end position="861"/>
    </location>
</feature>
<evidence type="ECO:0000256" key="3">
    <source>
        <dbReference type="ARBA" id="ARBA00001954"/>
    </source>
</evidence>
<evidence type="ECO:0000256" key="7">
    <source>
        <dbReference type="ARBA" id="ARBA00022723"/>
    </source>
</evidence>
<evidence type="ECO:0000256" key="8">
    <source>
        <dbReference type="ARBA" id="ARBA00022801"/>
    </source>
</evidence>
<comment type="similarity">
    <text evidence="5">Belongs to the lariat debranching enzyme family.</text>
</comment>
<feature type="compositionally biased region" description="Low complexity" evidence="13">
    <location>
        <begin position="639"/>
        <end position="652"/>
    </location>
</feature>
<dbReference type="EMBL" id="RSDZ01000008">
    <property type="protein sequence ID" value="RXG50342.1"/>
    <property type="molecule type" value="Genomic_DNA"/>
</dbReference>
<evidence type="ECO:0000256" key="12">
    <source>
        <dbReference type="ARBA" id="ARBA00023242"/>
    </source>
</evidence>
<dbReference type="InterPro" id="IPR007708">
    <property type="entry name" value="DBR1_C"/>
</dbReference>
<dbReference type="Pfam" id="PF12697">
    <property type="entry name" value="Abhydrolase_6"/>
    <property type="match status" value="1"/>
</dbReference>
<keyword evidence="12" id="KW-0539">Nucleus</keyword>
<keyword evidence="8" id="KW-0378">Hydrolase</keyword>
<dbReference type="Pfam" id="PF05011">
    <property type="entry name" value="DBR1"/>
    <property type="match status" value="1"/>
</dbReference>
<proteinExistence type="inferred from homology"/>
<reference evidence="15 16" key="1">
    <citation type="submission" date="2018-12" db="EMBL/GenBank/DDBJ databases">
        <title>Genome of Verticillium dahliae isolate Getta Getta.</title>
        <authorList>
            <person name="Gardiner D.M."/>
        </authorList>
    </citation>
    <scope>NUCLEOTIDE SEQUENCE [LARGE SCALE GENOMIC DNA]</scope>
    <source>
        <strain evidence="15 16">Getta Getta</strain>
    </source>
</reference>